<comment type="caution">
    <text evidence="2">The sequence shown here is derived from an EMBL/GenBank/DDBJ whole genome shotgun (WGS) entry which is preliminary data.</text>
</comment>
<sequence length="150" mass="17286">MKIEKVDKSYFEDIAQLFDLYRQFYGQEPNLSGSRAFIEERINCSDSVIFLAIDHQDKLLGFVQLYPSFSSVAMKRMWYLNDLFVAEPARKKGVGKALLQHVKRYALETNALTVKLATAVDNETARKLYISEGYSKITAFEHFTQKVEQA</sequence>
<dbReference type="Proteomes" id="UP000017800">
    <property type="component" value="Unassembled WGS sequence"/>
</dbReference>
<protein>
    <submittedName>
        <fullName evidence="2">Putative acetyltransferase</fullName>
    </submittedName>
</protein>
<keyword evidence="3" id="KW-1185">Reference proteome</keyword>
<dbReference type="InterPro" id="IPR016181">
    <property type="entry name" value="Acyl_CoA_acyltransferase"/>
</dbReference>
<keyword evidence="2" id="KW-0808">Transferase</keyword>
<name>V5HK11_9VIBR</name>
<proteinExistence type="predicted"/>
<dbReference type="RefSeq" id="WP_023403964.1">
    <property type="nucleotide sequence ID" value="NZ_BAUJ01000023.1"/>
</dbReference>
<accession>V5HK11</accession>
<dbReference type="AlphaFoldDB" id="V5HK11"/>
<evidence type="ECO:0000313" key="2">
    <source>
        <dbReference type="EMBL" id="GAD89600.1"/>
    </source>
</evidence>
<gene>
    <name evidence="2" type="ORF">VHA01S_023_00140</name>
</gene>
<evidence type="ECO:0000313" key="3">
    <source>
        <dbReference type="Proteomes" id="UP000017800"/>
    </source>
</evidence>
<evidence type="ECO:0000259" key="1">
    <source>
        <dbReference type="PROSITE" id="PS51186"/>
    </source>
</evidence>
<reference evidence="2 3" key="1">
    <citation type="submission" date="2013-11" db="EMBL/GenBank/DDBJ databases">
        <title>Whole genome shotgun sequence of Vibrio halioticoli NBRC 102217.</title>
        <authorList>
            <person name="Isaki S."/>
            <person name="Kimura A."/>
            <person name="Ohji S."/>
            <person name="Hosoyama A."/>
            <person name="Fujita N."/>
            <person name="Hashimoto M."/>
            <person name="Hosoyama Y."/>
            <person name="Yamazoe A."/>
        </authorList>
    </citation>
    <scope>NUCLEOTIDE SEQUENCE [LARGE SCALE GENOMIC DNA]</scope>
    <source>
        <strain evidence="2 3">NBRC 102217</strain>
    </source>
</reference>
<dbReference type="PANTHER" id="PTHR43072">
    <property type="entry name" value="N-ACETYLTRANSFERASE"/>
    <property type="match status" value="1"/>
</dbReference>
<dbReference type="Gene3D" id="3.40.630.30">
    <property type="match status" value="1"/>
</dbReference>
<dbReference type="GO" id="GO:0016747">
    <property type="term" value="F:acyltransferase activity, transferring groups other than amino-acyl groups"/>
    <property type="evidence" value="ECO:0007669"/>
    <property type="project" value="InterPro"/>
</dbReference>
<dbReference type="CDD" id="cd04301">
    <property type="entry name" value="NAT_SF"/>
    <property type="match status" value="1"/>
</dbReference>
<organism evidence="2 3">
    <name type="scientific">Vibrio halioticoli NBRC 102217</name>
    <dbReference type="NCBI Taxonomy" id="1219072"/>
    <lineage>
        <taxon>Bacteria</taxon>
        <taxon>Pseudomonadati</taxon>
        <taxon>Pseudomonadota</taxon>
        <taxon>Gammaproteobacteria</taxon>
        <taxon>Vibrionales</taxon>
        <taxon>Vibrionaceae</taxon>
        <taxon>Vibrio</taxon>
    </lineage>
</organism>
<dbReference type="EMBL" id="BAUJ01000023">
    <property type="protein sequence ID" value="GAD89600.1"/>
    <property type="molecule type" value="Genomic_DNA"/>
</dbReference>
<feature type="domain" description="N-acetyltransferase" evidence="1">
    <location>
        <begin position="1"/>
        <end position="150"/>
    </location>
</feature>
<dbReference type="PROSITE" id="PS51186">
    <property type="entry name" value="GNAT"/>
    <property type="match status" value="1"/>
</dbReference>
<dbReference type="eggNOG" id="COG0456">
    <property type="taxonomic scope" value="Bacteria"/>
</dbReference>
<dbReference type="Pfam" id="PF00583">
    <property type="entry name" value="Acetyltransf_1"/>
    <property type="match status" value="1"/>
</dbReference>
<dbReference type="PANTHER" id="PTHR43072:SF60">
    <property type="entry name" value="L-2,4-DIAMINOBUTYRIC ACID ACETYLTRANSFERASE"/>
    <property type="match status" value="1"/>
</dbReference>
<dbReference type="InterPro" id="IPR000182">
    <property type="entry name" value="GNAT_dom"/>
</dbReference>
<dbReference type="SUPFAM" id="SSF55729">
    <property type="entry name" value="Acyl-CoA N-acyltransferases (Nat)"/>
    <property type="match status" value="1"/>
</dbReference>
<dbReference type="OrthoDB" id="9792929at2"/>